<evidence type="ECO:0000313" key="1">
    <source>
        <dbReference type="Proteomes" id="UP000790787"/>
    </source>
</evidence>
<evidence type="ECO:0000313" key="2">
    <source>
        <dbReference type="RefSeq" id="XP_075085117.1"/>
    </source>
</evidence>
<sequence length="260" mass="30501">MEITGKILTDNVDNLPEEHKAHAKGDMIQEGWNCVTNYRHAVNGRAWILWDNMYYAITVIQEAAQYIRCHITGRHSTDALFMTVVLSGDFNALLYPQDRQYGAPVTIVELKDFSYCIHSLFLNEIPCKGDYYTWTNKQAGDDTICSRLDRTMGNDECMLQYSHVQTEYGETFFSDHAPMILNFQSRDHNIKALFRFFNVWTDHPNFMPIIEKKWRMQTNHGRIKRIWEKLKSLRPKLRHLNNAKFKGITMKIDQATIDLK</sequence>
<protein>
    <submittedName>
        <fullName evidence="2">Uncharacterized protein LOC142168341</fullName>
    </submittedName>
</protein>
<keyword evidence="1" id="KW-1185">Reference proteome</keyword>
<dbReference type="RefSeq" id="XP_075085117.1">
    <property type="nucleotide sequence ID" value="XM_075229016.1"/>
</dbReference>
<organism evidence="1 2">
    <name type="scientific">Nicotiana tabacum</name>
    <name type="common">Common tobacco</name>
    <dbReference type="NCBI Taxonomy" id="4097"/>
    <lineage>
        <taxon>Eukaryota</taxon>
        <taxon>Viridiplantae</taxon>
        <taxon>Streptophyta</taxon>
        <taxon>Embryophyta</taxon>
        <taxon>Tracheophyta</taxon>
        <taxon>Spermatophyta</taxon>
        <taxon>Magnoliopsida</taxon>
        <taxon>eudicotyledons</taxon>
        <taxon>Gunneridae</taxon>
        <taxon>Pentapetalae</taxon>
        <taxon>asterids</taxon>
        <taxon>lamiids</taxon>
        <taxon>Solanales</taxon>
        <taxon>Solanaceae</taxon>
        <taxon>Nicotianoideae</taxon>
        <taxon>Nicotianeae</taxon>
        <taxon>Nicotiana</taxon>
    </lineage>
</organism>
<accession>A0AC58SJG4</accession>
<gene>
    <name evidence="2" type="primary">LOC142168341</name>
</gene>
<reference evidence="1" key="1">
    <citation type="journal article" date="2014" name="Nat. Commun.">
        <title>The tobacco genome sequence and its comparison with those of tomato and potato.</title>
        <authorList>
            <person name="Sierro N."/>
            <person name="Battey J.N."/>
            <person name="Ouadi S."/>
            <person name="Bakaher N."/>
            <person name="Bovet L."/>
            <person name="Willig A."/>
            <person name="Goepfert S."/>
            <person name="Peitsch M.C."/>
            <person name="Ivanov N.V."/>
        </authorList>
    </citation>
    <scope>NUCLEOTIDE SEQUENCE [LARGE SCALE GENOMIC DNA]</scope>
</reference>
<name>A0AC58SJG4_TOBAC</name>
<proteinExistence type="predicted"/>
<reference evidence="2" key="2">
    <citation type="submission" date="2025-08" db="UniProtKB">
        <authorList>
            <consortium name="RefSeq"/>
        </authorList>
    </citation>
    <scope>IDENTIFICATION</scope>
    <source>
        <tissue evidence="2">Leaf</tissue>
    </source>
</reference>
<dbReference type="Proteomes" id="UP000790787">
    <property type="component" value="Chromosome 13"/>
</dbReference>